<dbReference type="GO" id="GO:0009228">
    <property type="term" value="P:thiamine biosynthetic process"/>
    <property type="evidence" value="ECO:0007669"/>
    <property type="project" value="UniProtKB-KW"/>
</dbReference>
<organism evidence="11 12">
    <name type="scientific">Thermaerobacter marianensis (strain ATCC 700841 / DSM 12885 / JCM 10246 / 7p75a)</name>
    <dbReference type="NCBI Taxonomy" id="644966"/>
    <lineage>
        <taxon>Bacteria</taxon>
        <taxon>Bacillati</taxon>
        <taxon>Bacillota</taxon>
        <taxon>Clostridia</taxon>
        <taxon>Eubacteriales</taxon>
        <taxon>Clostridiales Family XVII. Incertae Sedis</taxon>
        <taxon>Thermaerobacter</taxon>
    </lineage>
</organism>
<proteinExistence type="inferred from homology"/>
<sequence>MAEEAIFSGAQAGGAGRHAGSRPADAGPGGLDSATAAPAGLAGELWRQNLDLARRCLEHPFVQGIGRGDLPRSRFAWYVGQDAAFLEAFARAYALAIAKAPDLDTMTTLRHLLDGVLDELRLHQKYAARWGVDLRPAPSFATRAYTGFLLEVAWSRAVGAIAAAMTPCMRLYAFLGQSLRPRVTADNPYREWVETYGSPDFESLAVRLEELVNRWHATAGGPGEVAPLYRTAMELEFAFFDAAWHSG</sequence>
<evidence type="ECO:0000256" key="2">
    <source>
        <dbReference type="ARBA" id="ARBA00004948"/>
    </source>
</evidence>
<dbReference type="Proteomes" id="UP000008915">
    <property type="component" value="Chromosome"/>
</dbReference>
<dbReference type="GO" id="GO:0005829">
    <property type="term" value="C:cytosol"/>
    <property type="evidence" value="ECO:0007669"/>
    <property type="project" value="TreeGrafter"/>
</dbReference>
<dbReference type="EC" id="3.5.99.2" evidence="5"/>
<comment type="similarity">
    <text evidence="3">Belongs to the TenA family.</text>
</comment>
<dbReference type="PANTHER" id="PTHR43198">
    <property type="entry name" value="BIFUNCTIONAL TH2 PROTEIN"/>
    <property type="match status" value="1"/>
</dbReference>
<gene>
    <name evidence="11" type="ordered locus">Tmar_1325</name>
</gene>
<dbReference type="InterPro" id="IPR004305">
    <property type="entry name" value="Thiaminase-2/PQQC"/>
</dbReference>
<dbReference type="PANTHER" id="PTHR43198:SF2">
    <property type="entry name" value="SI:CH1073-67J19.1-RELATED"/>
    <property type="match status" value="1"/>
</dbReference>
<dbReference type="KEGG" id="tmr:Tmar_1325"/>
<dbReference type="HOGENOM" id="CLU_077537_3_0_9"/>
<accession>E6SM79</accession>
<reference evidence="11 12" key="1">
    <citation type="journal article" date="2010" name="Stand. Genomic Sci.">
        <title>Complete genome sequence of Thermaerobacter marianensis type strain (7p75a).</title>
        <authorList>
            <person name="Han C."/>
            <person name="Gu W."/>
            <person name="Zhang X."/>
            <person name="Lapidus A."/>
            <person name="Nolan M."/>
            <person name="Copeland A."/>
            <person name="Lucas S."/>
            <person name="Del Rio T.G."/>
            <person name="Tice H."/>
            <person name="Cheng J.F."/>
            <person name="Tapia R."/>
            <person name="Goodwin L."/>
            <person name="Pitluck S."/>
            <person name="Pagani I."/>
            <person name="Ivanova N."/>
            <person name="Mavromatis K."/>
            <person name="Mikhailova N."/>
            <person name="Pati A."/>
            <person name="Chen A."/>
            <person name="Palaniappan K."/>
            <person name="Land M."/>
            <person name="Hauser L."/>
            <person name="Chang Y.J."/>
            <person name="Jeffries C.D."/>
            <person name="Schneider S."/>
            <person name="Rohde M."/>
            <person name="Goker M."/>
            <person name="Pukall R."/>
            <person name="Woyke T."/>
            <person name="Bristow J."/>
            <person name="Eisen J.A."/>
            <person name="Markowitz V."/>
            <person name="Hugenholtz P."/>
            <person name="Kyrpides N.C."/>
            <person name="Klenk H.P."/>
            <person name="Detter J.C."/>
        </authorList>
    </citation>
    <scope>NUCLEOTIDE SEQUENCE [LARGE SCALE GENOMIC DNA]</scope>
    <source>
        <strain evidence="12">ATCC 700841 / DSM 12885 / JCM 10246 / 7p75a</strain>
    </source>
</reference>
<evidence type="ECO:0000256" key="7">
    <source>
        <dbReference type="ARBA" id="ARBA00022977"/>
    </source>
</evidence>
<dbReference type="AlphaFoldDB" id="E6SM79"/>
<dbReference type="EMBL" id="CP002344">
    <property type="protein sequence ID" value="ADU51438.1"/>
    <property type="molecule type" value="Genomic_DNA"/>
</dbReference>
<keyword evidence="7" id="KW-0784">Thiamine biosynthesis</keyword>
<comment type="subunit">
    <text evidence="4">Homotetramer.</text>
</comment>
<dbReference type="GO" id="GO:0050334">
    <property type="term" value="F:thiaminase activity"/>
    <property type="evidence" value="ECO:0007669"/>
    <property type="project" value="UniProtKB-EC"/>
</dbReference>
<dbReference type="CDD" id="cd19368">
    <property type="entry name" value="TenA_C_AtTH2-like"/>
    <property type="match status" value="1"/>
</dbReference>
<evidence type="ECO:0000256" key="8">
    <source>
        <dbReference type="ARBA" id="ARBA00048337"/>
    </source>
</evidence>
<dbReference type="STRING" id="644966.Tmar_1325"/>
<evidence type="ECO:0000256" key="4">
    <source>
        <dbReference type="ARBA" id="ARBA00011881"/>
    </source>
</evidence>
<dbReference type="RefSeq" id="WP_013495743.1">
    <property type="nucleotide sequence ID" value="NC_014831.1"/>
</dbReference>
<evidence type="ECO:0000256" key="9">
    <source>
        <dbReference type="SAM" id="MobiDB-lite"/>
    </source>
</evidence>
<name>E6SM79_THEM7</name>
<dbReference type="InterPro" id="IPR050967">
    <property type="entry name" value="Thiamine_Salvage_TenA"/>
</dbReference>
<dbReference type="UniPathway" id="UPA00060"/>
<evidence type="ECO:0000256" key="3">
    <source>
        <dbReference type="ARBA" id="ARBA00010264"/>
    </source>
</evidence>
<keyword evidence="12" id="KW-1185">Reference proteome</keyword>
<evidence type="ECO:0000256" key="5">
    <source>
        <dbReference type="ARBA" id="ARBA00012684"/>
    </source>
</evidence>
<feature type="domain" description="Thiaminase-2/PQQC" evidence="10">
    <location>
        <begin position="51"/>
        <end position="244"/>
    </location>
</feature>
<feature type="region of interest" description="Disordered" evidence="9">
    <location>
        <begin position="8"/>
        <end position="33"/>
    </location>
</feature>
<protein>
    <recommendedName>
        <fullName evidence="6">Aminopyrimidine aminohydrolase</fullName>
        <ecNumber evidence="5">3.5.99.2</ecNumber>
    </recommendedName>
</protein>
<dbReference type="Pfam" id="PF03070">
    <property type="entry name" value="TENA_THI-4"/>
    <property type="match status" value="1"/>
</dbReference>
<dbReference type="SUPFAM" id="SSF48613">
    <property type="entry name" value="Heme oxygenase-like"/>
    <property type="match status" value="1"/>
</dbReference>
<evidence type="ECO:0000256" key="1">
    <source>
        <dbReference type="ARBA" id="ARBA00001881"/>
    </source>
</evidence>
<comment type="catalytic activity">
    <reaction evidence="8">
        <text>thiamine + H2O = 5-(2-hydroxyethyl)-4-methylthiazole + 4-amino-5-hydroxymethyl-2-methylpyrimidine + H(+)</text>
        <dbReference type="Rhea" id="RHEA:17509"/>
        <dbReference type="ChEBI" id="CHEBI:15377"/>
        <dbReference type="ChEBI" id="CHEBI:15378"/>
        <dbReference type="ChEBI" id="CHEBI:16892"/>
        <dbReference type="ChEBI" id="CHEBI:17957"/>
        <dbReference type="ChEBI" id="CHEBI:18385"/>
        <dbReference type="EC" id="3.5.99.2"/>
    </reaction>
</comment>
<dbReference type="GO" id="GO:0009229">
    <property type="term" value="P:thiamine diphosphate biosynthetic process"/>
    <property type="evidence" value="ECO:0007669"/>
    <property type="project" value="UniProtKB-UniPathway"/>
</dbReference>
<comment type="pathway">
    <text evidence="2">Cofactor biosynthesis; thiamine diphosphate biosynthesis.</text>
</comment>
<evidence type="ECO:0000259" key="10">
    <source>
        <dbReference type="Pfam" id="PF03070"/>
    </source>
</evidence>
<dbReference type="InterPro" id="IPR016084">
    <property type="entry name" value="Haem_Oase-like_multi-hlx"/>
</dbReference>
<reference evidence="12" key="2">
    <citation type="journal article" date="2010" name="Stand. Genomic Sci.">
        <title>Complete genome sequence of Thermaerobacter marianensis type strain (7p75aT).</title>
        <authorList>
            <person name="Han C."/>
            <person name="Gu W."/>
            <person name="Zhang X."/>
            <person name="Lapidus A."/>
            <person name="Nolan M."/>
            <person name="Copeland A."/>
            <person name="Lucas S."/>
            <person name="Glavina Del Rio T."/>
            <person name="Tice H."/>
            <person name="Cheng J."/>
            <person name="Tapia R."/>
            <person name="Goodwin L."/>
            <person name="Pitluck S."/>
            <person name="Pagani I."/>
            <person name="Ivanova N."/>
            <person name="Mavromatis K."/>
            <person name="Mikhailova N."/>
            <person name="Pati A."/>
            <person name="Chen A."/>
            <person name="Palaniappan K."/>
            <person name="Land M."/>
            <person name="Hauser L."/>
            <person name="Chang Y."/>
            <person name="Jeffries C."/>
            <person name="Schneider S."/>
            <person name="Rohde M."/>
            <person name="Goker M."/>
            <person name="Pukall R."/>
            <person name="Woyke T."/>
            <person name="Bristow J."/>
            <person name="Eisen J."/>
            <person name="Markowitz V."/>
            <person name="Hugenholtz P."/>
            <person name="Kyrpides N."/>
            <person name="Klenk H."/>
            <person name="Detter J."/>
        </authorList>
    </citation>
    <scope>NUCLEOTIDE SEQUENCE [LARGE SCALE GENOMIC DNA]</scope>
    <source>
        <strain evidence="12">ATCC 700841 / DSM 12885 / JCM 10246 / 7p75a</strain>
    </source>
</reference>
<dbReference type="Gene3D" id="1.20.910.10">
    <property type="entry name" value="Heme oxygenase-like"/>
    <property type="match status" value="1"/>
</dbReference>
<evidence type="ECO:0000313" key="12">
    <source>
        <dbReference type="Proteomes" id="UP000008915"/>
    </source>
</evidence>
<evidence type="ECO:0000313" key="11">
    <source>
        <dbReference type="EMBL" id="ADU51438.1"/>
    </source>
</evidence>
<evidence type="ECO:0000256" key="6">
    <source>
        <dbReference type="ARBA" id="ARBA00013647"/>
    </source>
</evidence>
<comment type="catalytic activity">
    <reaction evidence="1">
        <text>4-amino-5-aminomethyl-2-methylpyrimidine + H2O = 4-amino-5-hydroxymethyl-2-methylpyrimidine + NH4(+)</text>
        <dbReference type="Rhea" id="RHEA:31799"/>
        <dbReference type="ChEBI" id="CHEBI:15377"/>
        <dbReference type="ChEBI" id="CHEBI:16892"/>
        <dbReference type="ChEBI" id="CHEBI:28938"/>
        <dbReference type="ChEBI" id="CHEBI:63416"/>
        <dbReference type="EC" id="3.5.99.2"/>
    </reaction>
</comment>
<dbReference type="eggNOG" id="COG0819">
    <property type="taxonomic scope" value="Bacteria"/>
</dbReference>